<evidence type="ECO:0000313" key="2">
    <source>
        <dbReference type="Proteomes" id="UP001259587"/>
    </source>
</evidence>
<name>A0ACC6KAD1_9PSED</name>
<dbReference type="EMBL" id="JAVDTH010000052">
    <property type="protein sequence ID" value="MDR6715418.1"/>
    <property type="molecule type" value="Genomic_DNA"/>
</dbReference>
<sequence>MKVKTLFALLLCLPALVQAGERNDIPDCYSYAKTDQFRQAGSGRELTVIIDQTVPMPESIQKAAWGQINRFVGPGDKVRLYSFSAFLPGQYMQLRFAGELNTPLPAKVRDDVGMQSLRTLDKCLAEQQGFLRKKFGAVFVQTLREAREDIPRSEIFHSLRDIGADLAQRPADQRVVLLLSDMLENSDFGSFYANNRIRDLEPKAELKRVNDKGLFADLQGARVYVAGAGLVTQDVKQAYRSGKTMEQLQGFWKGYFEGSNASLAGFGTPSLNIDLQ</sequence>
<reference evidence="1" key="1">
    <citation type="submission" date="2023-07" db="EMBL/GenBank/DDBJ databases">
        <title>Sorghum-associated microbial communities from plants grown in Nebraska, USA.</title>
        <authorList>
            <person name="Schachtman D."/>
        </authorList>
    </citation>
    <scope>NUCLEOTIDE SEQUENCE</scope>
    <source>
        <strain evidence="1">BE56</strain>
    </source>
</reference>
<accession>A0ACC6KAD1</accession>
<gene>
    <name evidence="1" type="ORF">J2W83_005062</name>
</gene>
<comment type="caution">
    <text evidence="1">The sequence shown here is derived from an EMBL/GenBank/DDBJ whole genome shotgun (WGS) entry which is preliminary data.</text>
</comment>
<organism evidence="1 2">
    <name type="scientific">Pseudomonas hunanensis</name>
    <dbReference type="NCBI Taxonomy" id="1247546"/>
    <lineage>
        <taxon>Bacteria</taxon>
        <taxon>Pseudomonadati</taxon>
        <taxon>Pseudomonadota</taxon>
        <taxon>Gammaproteobacteria</taxon>
        <taxon>Pseudomonadales</taxon>
        <taxon>Pseudomonadaceae</taxon>
        <taxon>Pseudomonas</taxon>
    </lineage>
</organism>
<evidence type="ECO:0000313" key="1">
    <source>
        <dbReference type="EMBL" id="MDR6715418.1"/>
    </source>
</evidence>
<proteinExistence type="predicted"/>
<keyword evidence="2" id="KW-1185">Reference proteome</keyword>
<dbReference type="Proteomes" id="UP001259587">
    <property type="component" value="Unassembled WGS sequence"/>
</dbReference>
<protein>
    <submittedName>
        <fullName evidence="1">Uncharacterized protein</fullName>
    </submittedName>
</protein>